<feature type="region of interest" description="Disordered" evidence="1">
    <location>
        <begin position="1"/>
        <end position="28"/>
    </location>
</feature>
<proteinExistence type="predicted"/>
<accession>A0A0U2C0Y5</accession>
<organism evidence="2 3">
    <name type="scientific">Paracoccus phage Shpa</name>
    <dbReference type="NCBI Taxonomy" id="1647282"/>
    <lineage>
        <taxon>Viruses</taxon>
        <taxon>Duplodnaviria</taxon>
        <taxon>Heunggongvirae</taxon>
        <taxon>Uroviricota</taxon>
        <taxon>Caudoviricetes</taxon>
        <taxon>Vhulanivirus</taxon>
        <taxon>Vhulanivirus Shpa</taxon>
    </lineage>
</organism>
<dbReference type="Proteomes" id="UP000223061">
    <property type="component" value="Segment"/>
</dbReference>
<protein>
    <submittedName>
        <fullName evidence="2">Uncharacterized protein</fullName>
    </submittedName>
</protein>
<sequence length="66" mass="7640">MKPLHETQWTARERHRRHRHRRARKQADHTLTAVLRGLGAGEADDWLQDTHDDANAPQRAGKRGKA</sequence>
<evidence type="ECO:0000313" key="3">
    <source>
        <dbReference type="Proteomes" id="UP000223061"/>
    </source>
</evidence>
<keyword evidence="3" id="KW-1185">Reference proteome</keyword>
<gene>
    <name evidence="2" type="ORF">Shpa_55</name>
</gene>
<evidence type="ECO:0000256" key="1">
    <source>
        <dbReference type="SAM" id="MobiDB-lite"/>
    </source>
</evidence>
<feature type="region of interest" description="Disordered" evidence="1">
    <location>
        <begin position="43"/>
        <end position="66"/>
    </location>
</feature>
<evidence type="ECO:0000313" key="2">
    <source>
        <dbReference type="EMBL" id="AKG94565.1"/>
    </source>
</evidence>
<reference evidence="2 3" key="1">
    <citation type="submission" date="2015-04" db="EMBL/GenBank/DDBJ databases">
        <title>Isolation and characterization of bacteriophages from East Africa Rift Valley soda lakes.</title>
        <authorList>
            <person name="van Zyl L.J."/>
            <person name="Nemavhulani S."/>
            <person name="Cowan D.A."/>
            <person name="Trindade M.I."/>
        </authorList>
    </citation>
    <scope>NUCLEOTIDE SEQUENCE [LARGE SCALE GENOMIC DNA]</scope>
</reference>
<dbReference type="EMBL" id="KR072689">
    <property type="protein sequence ID" value="AKG94565.1"/>
    <property type="molecule type" value="Genomic_DNA"/>
</dbReference>
<name>A0A0U2C0Y5_9CAUD</name>
<feature type="compositionally biased region" description="Basic residues" evidence="1">
    <location>
        <begin position="13"/>
        <end position="24"/>
    </location>
</feature>